<gene>
    <name evidence="2" type="ORF">JCGZ_10936</name>
</gene>
<sequence length="157" mass="18275">MEDDLREEVYLVALIPCWLCMCVLPHDPVNLIRPSTFKVASMITSGEIFSLAILILASIYRDLRAISTTTTLKRDAKMTSYSGQRMAKYYNETEVMKLFMEMKAYLGPSHIMKKDFFLKDNGKLSSHQVEHLINLRSSFLTLHYKNQYIIESYNPHR</sequence>
<dbReference type="OrthoDB" id="1744413at2759"/>
<keyword evidence="1" id="KW-0472">Membrane</keyword>
<keyword evidence="3" id="KW-1185">Reference proteome</keyword>
<organism evidence="2 3">
    <name type="scientific">Jatropha curcas</name>
    <name type="common">Barbados nut</name>
    <dbReference type="NCBI Taxonomy" id="180498"/>
    <lineage>
        <taxon>Eukaryota</taxon>
        <taxon>Viridiplantae</taxon>
        <taxon>Streptophyta</taxon>
        <taxon>Embryophyta</taxon>
        <taxon>Tracheophyta</taxon>
        <taxon>Spermatophyta</taxon>
        <taxon>Magnoliopsida</taxon>
        <taxon>eudicotyledons</taxon>
        <taxon>Gunneridae</taxon>
        <taxon>Pentapetalae</taxon>
        <taxon>rosids</taxon>
        <taxon>fabids</taxon>
        <taxon>Malpighiales</taxon>
        <taxon>Euphorbiaceae</taxon>
        <taxon>Crotonoideae</taxon>
        <taxon>Jatropheae</taxon>
        <taxon>Jatropha</taxon>
    </lineage>
</organism>
<name>A0A067KUF5_JATCU</name>
<protein>
    <submittedName>
        <fullName evidence="2">Uncharacterized protein</fullName>
    </submittedName>
</protein>
<keyword evidence="1" id="KW-0812">Transmembrane</keyword>
<feature type="transmembrane region" description="Helical" evidence="1">
    <location>
        <begin position="39"/>
        <end position="60"/>
    </location>
</feature>
<dbReference type="PANTHER" id="PTHR36607:SF20">
    <property type="entry name" value="AMINOTRANSFERASE-LIKE PLANT MOBILE DOMAIN-CONTAINING PROTEIN"/>
    <property type="match status" value="1"/>
</dbReference>
<evidence type="ECO:0000313" key="2">
    <source>
        <dbReference type="EMBL" id="KDP35489.1"/>
    </source>
</evidence>
<evidence type="ECO:0000256" key="1">
    <source>
        <dbReference type="SAM" id="Phobius"/>
    </source>
</evidence>
<accession>A0A067KUF5</accession>
<evidence type="ECO:0000313" key="3">
    <source>
        <dbReference type="Proteomes" id="UP000027138"/>
    </source>
</evidence>
<dbReference type="AlphaFoldDB" id="A0A067KUF5"/>
<proteinExistence type="predicted"/>
<dbReference type="Proteomes" id="UP000027138">
    <property type="component" value="Unassembled WGS sequence"/>
</dbReference>
<dbReference type="PANTHER" id="PTHR36607">
    <property type="entry name" value="1,2-DIHYDROXY-3-KETO-5-METHYLTHIOPENTENE DIOXYGENASE 4"/>
    <property type="match status" value="1"/>
</dbReference>
<keyword evidence="1" id="KW-1133">Transmembrane helix</keyword>
<reference evidence="2 3" key="1">
    <citation type="journal article" date="2014" name="PLoS ONE">
        <title>Global Analysis of Gene Expression Profiles in Physic Nut (Jatropha curcas L.) Seedlings Exposed to Salt Stress.</title>
        <authorList>
            <person name="Zhang L."/>
            <person name="Zhang C."/>
            <person name="Wu P."/>
            <person name="Chen Y."/>
            <person name="Li M."/>
            <person name="Jiang H."/>
            <person name="Wu G."/>
        </authorList>
    </citation>
    <scope>NUCLEOTIDE SEQUENCE [LARGE SCALE GENOMIC DNA]</scope>
    <source>
        <strain evidence="3">cv. GZQX0401</strain>
        <tissue evidence="2">Young leaves</tissue>
    </source>
</reference>
<feature type="transmembrane region" description="Helical" evidence="1">
    <location>
        <begin position="9"/>
        <end position="27"/>
    </location>
</feature>
<dbReference type="EMBL" id="KK914485">
    <property type="protein sequence ID" value="KDP35489.1"/>
    <property type="molecule type" value="Genomic_DNA"/>
</dbReference>